<gene>
    <name evidence="2" type="primary">tgpA_1</name>
    <name evidence="2" type="ORF">IMCC3135_12085</name>
</gene>
<organism evidence="2 3">
    <name type="scientific">Granulosicoccus antarcticus IMCC3135</name>
    <dbReference type="NCBI Taxonomy" id="1192854"/>
    <lineage>
        <taxon>Bacteria</taxon>
        <taxon>Pseudomonadati</taxon>
        <taxon>Pseudomonadota</taxon>
        <taxon>Gammaproteobacteria</taxon>
        <taxon>Chromatiales</taxon>
        <taxon>Granulosicoccaceae</taxon>
        <taxon>Granulosicoccus</taxon>
    </lineage>
</organism>
<evidence type="ECO:0000313" key="3">
    <source>
        <dbReference type="Proteomes" id="UP000250079"/>
    </source>
</evidence>
<sequence>MKLQVRHRTYYKYTGLASLSHNHVCLQPRSTDTQTCLETRVDVTPEPGTVQYDVDVYGNTTARFSLSQRHQSCDIIVTSLIETSDEQAPLPSSHSVTDNLQLLKSQSTSDAMMAQDCRLPSPYIPNSDTLEEFIKELPLHDQSVLEYGQQMMEHIFDTFEYSSGFSNLVTPLSTIHAARKGVCQDFAHLAIGALRLQGIPARYVSGYLETLPPPGQKKLQGADASHAWFAIYDAEHGWIDFDPTNNKRPDRQYITTAWGRDYGDVTPVKGMVYGGGGHSLTVEVDVTRMEEYVLTSAEN</sequence>
<dbReference type="SMART" id="SM00460">
    <property type="entry name" value="TGc"/>
    <property type="match status" value="1"/>
</dbReference>
<proteinExistence type="predicted"/>
<dbReference type="InterPro" id="IPR038765">
    <property type="entry name" value="Papain-like_cys_pep_sf"/>
</dbReference>
<dbReference type="InterPro" id="IPR013589">
    <property type="entry name" value="Bac_transglu_N"/>
</dbReference>
<dbReference type="Proteomes" id="UP000250079">
    <property type="component" value="Chromosome"/>
</dbReference>
<dbReference type="OrthoDB" id="9804872at2"/>
<dbReference type="Pfam" id="PF08379">
    <property type="entry name" value="Bact_transglu_N"/>
    <property type="match status" value="1"/>
</dbReference>
<dbReference type="EMBL" id="CP018632">
    <property type="protein sequence ID" value="ASJ72505.1"/>
    <property type="molecule type" value="Genomic_DNA"/>
</dbReference>
<keyword evidence="3" id="KW-1185">Reference proteome</keyword>
<keyword evidence="2" id="KW-0012">Acyltransferase</keyword>
<feature type="domain" description="Transglutaminase-like" evidence="1">
    <location>
        <begin position="175"/>
        <end position="245"/>
    </location>
</feature>
<dbReference type="GO" id="GO:0003810">
    <property type="term" value="F:protein-glutamine gamma-glutamyltransferase activity"/>
    <property type="evidence" value="ECO:0007669"/>
    <property type="project" value="UniProtKB-EC"/>
</dbReference>
<dbReference type="AlphaFoldDB" id="A0A2Z2NPW6"/>
<keyword evidence="2" id="KW-0808">Transferase</keyword>
<dbReference type="Gene3D" id="3.10.620.30">
    <property type="match status" value="1"/>
</dbReference>
<dbReference type="Pfam" id="PF01841">
    <property type="entry name" value="Transglut_core"/>
    <property type="match status" value="1"/>
</dbReference>
<dbReference type="RefSeq" id="WP_088917811.1">
    <property type="nucleotide sequence ID" value="NZ_CP018632.1"/>
</dbReference>
<dbReference type="SUPFAM" id="SSF54001">
    <property type="entry name" value="Cysteine proteinases"/>
    <property type="match status" value="1"/>
</dbReference>
<accession>A0A2Z2NPW6</accession>
<evidence type="ECO:0000259" key="1">
    <source>
        <dbReference type="SMART" id="SM00460"/>
    </source>
</evidence>
<protein>
    <submittedName>
        <fullName evidence="2">Protein-glutamine gamma-glutamyltransferase</fullName>
        <ecNumber evidence="2">2.3.2.13</ecNumber>
    </submittedName>
</protein>
<name>A0A2Z2NPW6_9GAMM</name>
<dbReference type="KEGG" id="gai:IMCC3135_12085"/>
<dbReference type="PANTHER" id="PTHR33490">
    <property type="entry name" value="BLR5614 PROTEIN-RELATED"/>
    <property type="match status" value="1"/>
</dbReference>
<dbReference type="InterPro" id="IPR002931">
    <property type="entry name" value="Transglutaminase-like"/>
</dbReference>
<evidence type="ECO:0000313" key="2">
    <source>
        <dbReference type="EMBL" id="ASJ72505.1"/>
    </source>
</evidence>
<dbReference type="EC" id="2.3.2.13" evidence="2"/>
<dbReference type="PANTHER" id="PTHR33490:SF7">
    <property type="entry name" value="BLR2979 PROTEIN"/>
    <property type="match status" value="1"/>
</dbReference>
<reference evidence="2 3" key="1">
    <citation type="submission" date="2016-12" db="EMBL/GenBank/DDBJ databases">
        <authorList>
            <person name="Song W.-J."/>
            <person name="Kurnit D.M."/>
        </authorList>
    </citation>
    <scope>NUCLEOTIDE SEQUENCE [LARGE SCALE GENOMIC DNA]</scope>
    <source>
        <strain evidence="2 3">IMCC3135</strain>
    </source>
</reference>